<dbReference type="InterPro" id="IPR009830">
    <property type="entry name" value="LppX/LprAFG"/>
</dbReference>
<name>A0ABS4PHX4_9PSEU</name>
<gene>
    <name evidence="4" type="ORF">JOM49_000004</name>
</gene>
<keyword evidence="4" id="KW-0449">Lipoprotein</keyword>
<dbReference type="SUPFAM" id="SSF89392">
    <property type="entry name" value="Prokaryotic lipoproteins and lipoprotein localization factors"/>
    <property type="match status" value="1"/>
</dbReference>
<keyword evidence="3" id="KW-1003">Cell membrane</keyword>
<dbReference type="InterPro" id="IPR029046">
    <property type="entry name" value="LolA/LolB/LppX"/>
</dbReference>
<dbReference type="Proteomes" id="UP000741013">
    <property type="component" value="Unassembled WGS sequence"/>
</dbReference>
<comment type="similarity">
    <text evidence="2">Belongs to the LppX/LprAFG lipoprotein family.</text>
</comment>
<dbReference type="PROSITE" id="PS51257">
    <property type="entry name" value="PROKAR_LIPOPROTEIN"/>
    <property type="match status" value="1"/>
</dbReference>
<evidence type="ECO:0000313" key="5">
    <source>
        <dbReference type="Proteomes" id="UP000741013"/>
    </source>
</evidence>
<accession>A0ABS4PHX4</accession>
<dbReference type="RefSeq" id="WP_209662130.1">
    <property type="nucleotide sequence ID" value="NZ_JAGGMS010000001.1"/>
</dbReference>
<evidence type="ECO:0000256" key="2">
    <source>
        <dbReference type="ARBA" id="ARBA00009194"/>
    </source>
</evidence>
<protein>
    <submittedName>
        <fullName evidence="4">Lipoprotein LprG</fullName>
    </submittedName>
</protein>
<dbReference type="Gene3D" id="2.50.20.20">
    <property type="match status" value="1"/>
</dbReference>
<reference evidence="4 5" key="1">
    <citation type="submission" date="2021-03" db="EMBL/GenBank/DDBJ databases">
        <title>Sequencing the genomes of 1000 actinobacteria strains.</title>
        <authorList>
            <person name="Klenk H.-P."/>
        </authorList>
    </citation>
    <scope>NUCLEOTIDE SEQUENCE [LARGE SCALE GENOMIC DNA]</scope>
    <source>
        <strain evidence="4 5">DSM 45510</strain>
    </source>
</reference>
<keyword evidence="3" id="KW-0472">Membrane</keyword>
<comment type="subcellular location">
    <subcellularLocation>
        <location evidence="1">Cell envelope</location>
    </subcellularLocation>
</comment>
<comment type="caution">
    <text evidence="4">The sequence shown here is derived from an EMBL/GenBank/DDBJ whole genome shotgun (WGS) entry which is preliminary data.</text>
</comment>
<organism evidence="4 5">
    <name type="scientific">Amycolatopsis magusensis</name>
    <dbReference type="NCBI Taxonomy" id="882444"/>
    <lineage>
        <taxon>Bacteria</taxon>
        <taxon>Bacillati</taxon>
        <taxon>Actinomycetota</taxon>
        <taxon>Actinomycetes</taxon>
        <taxon>Pseudonocardiales</taxon>
        <taxon>Pseudonocardiaceae</taxon>
        <taxon>Amycolatopsis</taxon>
    </lineage>
</organism>
<evidence type="ECO:0000256" key="1">
    <source>
        <dbReference type="ARBA" id="ARBA00004196"/>
    </source>
</evidence>
<evidence type="ECO:0000313" key="4">
    <source>
        <dbReference type="EMBL" id="MBP2178478.1"/>
    </source>
</evidence>
<dbReference type="EMBL" id="JAGGMS010000001">
    <property type="protein sequence ID" value="MBP2178478.1"/>
    <property type="molecule type" value="Genomic_DNA"/>
</dbReference>
<dbReference type="Pfam" id="PF07161">
    <property type="entry name" value="LppX_LprAFG"/>
    <property type="match status" value="1"/>
</dbReference>
<keyword evidence="5" id="KW-1185">Reference proteome</keyword>
<evidence type="ECO:0000256" key="3">
    <source>
        <dbReference type="ARBA" id="ARBA00022475"/>
    </source>
</evidence>
<proteinExistence type="inferred from homology"/>
<dbReference type="CDD" id="cd16334">
    <property type="entry name" value="LppX-like"/>
    <property type="match status" value="1"/>
</dbReference>
<sequence>MFSRRLLGLLLLTGLLGGCTVSPDTSGPLPDGGGLVREAAAAVERLNTVHFKFGISGMLAGLEVLDVEGDADRAGGTHGSAHGLAGVQEANDRVDYQFQLSGDTLTLTDQQGASRTEAPPLFTPATLLDASRGLPRLLNGATALETEGKERLGEVHAYRVTGKVPQAVISAVVPSIQADVDVKFWVEQAETRNLVRVWLQVPPRQANEGAIMLELALTAPNQPAPATT</sequence>